<dbReference type="OrthoDB" id="3849060at2759"/>
<evidence type="ECO:0000313" key="4">
    <source>
        <dbReference type="Proteomes" id="UP000779574"/>
    </source>
</evidence>
<comment type="caution">
    <text evidence="3">The sequence shown here is derived from an EMBL/GenBank/DDBJ whole genome shotgun (WGS) entry which is preliminary data.</text>
</comment>
<proteinExistence type="predicted"/>
<feature type="compositionally biased region" description="Polar residues" evidence="2">
    <location>
        <begin position="89"/>
        <end position="105"/>
    </location>
</feature>
<gene>
    <name evidence="3" type="ORF">KCU76_g3741</name>
</gene>
<dbReference type="EMBL" id="JAHFXF010000102">
    <property type="protein sequence ID" value="KAG9696417.1"/>
    <property type="molecule type" value="Genomic_DNA"/>
</dbReference>
<feature type="region of interest" description="Disordered" evidence="2">
    <location>
        <begin position="317"/>
        <end position="339"/>
    </location>
</feature>
<sequence>MTPTAASLEKKRLRDRRAQHAARARRDTQLQALQQRVEQGDKIQAQLEVKVQQLRTALDTLRAENLQLRRRHTAAIELLSGSSELTQEGANGQISHHHSSPSLPQKQLDDCSPSSTWSRVPRNFPEDSLSASLMPWLLCPAVVTHLSDTPCGPDILYGSHTNPLSNAIHIAFSCALHGTLNDPERLALGYLTYIVSKWRVEPSQERFDRLPEFMRSTQLQTSQPHQAIIDGCIWPRMRDNLIEQNLPDAQIHSKIGYLISAMRLTWPKNMTLLRPRPDGELYIRTDFIQAFMRLENWSLTTEFVSEHSDMVNGMSWSPMPSQETPDEHSRVRIVPTVHD</sequence>
<accession>A0A9P8EQG2</accession>
<feature type="compositionally biased region" description="Basic and acidic residues" evidence="2">
    <location>
        <begin position="8"/>
        <end position="27"/>
    </location>
</feature>
<dbReference type="Proteomes" id="UP000779574">
    <property type="component" value="Unassembled WGS sequence"/>
</dbReference>
<reference evidence="3" key="1">
    <citation type="journal article" date="2021" name="J Fungi (Basel)">
        <title>Virulence traits and population genomics of the black yeast Aureobasidium melanogenum.</title>
        <authorList>
            <person name="Cernosa A."/>
            <person name="Sun X."/>
            <person name="Gostincar C."/>
            <person name="Fang C."/>
            <person name="Gunde-Cimerman N."/>
            <person name="Song Z."/>
        </authorList>
    </citation>
    <scope>NUCLEOTIDE SEQUENCE</scope>
    <source>
        <strain evidence="3">EXF-9911</strain>
    </source>
</reference>
<organism evidence="3 4">
    <name type="scientific">Aureobasidium melanogenum</name>
    <name type="common">Aureobasidium pullulans var. melanogenum</name>
    <dbReference type="NCBI Taxonomy" id="46634"/>
    <lineage>
        <taxon>Eukaryota</taxon>
        <taxon>Fungi</taxon>
        <taxon>Dikarya</taxon>
        <taxon>Ascomycota</taxon>
        <taxon>Pezizomycotina</taxon>
        <taxon>Dothideomycetes</taxon>
        <taxon>Dothideomycetidae</taxon>
        <taxon>Dothideales</taxon>
        <taxon>Saccotheciaceae</taxon>
        <taxon>Aureobasidium</taxon>
    </lineage>
</organism>
<dbReference type="PANTHER" id="PTHR37012">
    <property type="entry name" value="B-ZIP TRANSCRIPTION FACTOR (EUROFUNG)-RELATED"/>
    <property type="match status" value="1"/>
</dbReference>
<feature type="region of interest" description="Disordered" evidence="2">
    <location>
        <begin position="1"/>
        <end position="27"/>
    </location>
</feature>
<feature type="coiled-coil region" evidence="1">
    <location>
        <begin position="44"/>
        <end position="71"/>
    </location>
</feature>
<reference evidence="3" key="2">
    <citation type="submission" date="2021-08" db="EMBL/GenBank/DDBJ databases">
        <authorList>
            <person name="Gostincar C."/>
            <person name="Sun X."/>
            <person name="Song Z."/>
            <person name="Gunde-Cimerman N."/>
        </authorList>
    </citation>
    <scope>NUCLEOTIDE SEQUENCE</scope>
    <source>
        <strain evidence="3">EXF-9911</strain>
    </source>
</reference>
<keyword evidence="1" id="KW-0175">Coiled coil</keyword>
<dbReference type="PANTHER" id="PTHR37012:SF7">
    <property type="entry name" value="B-ZIP TRANSCRIPTION FACTOR (EUROFUNG)-RELATED"/>
    <property type="match status" value="1"/>
</dbReference>
<evidence type="ECO:0008006" key="5">
    <source>
        <dbReference type="Google" id="ProtNLM"/>
    </source>
</evidence>
<dbReference type="Pfam" id="PF11905">
    <property type="entry name" value="DUF3425"/>
    <property type="match status" value="1"/>
</dbReference>
<evidence type="ECO:0000313" key="3">
    <source>
        <dbReference type="EMBL" id="KAG9696417.1"/>
    </source>
</evidence>
<dbReference type="AlphaFoldDB" id="A0A9P8EQG2"/>
<feature type="non-terminal residue" evidence="3">
    <location>
        <position position="1"/>
    </location>
</feature>
<feature type="region of interest" description="Disordered" evidence="2">
    <location>
        <begin position="89"/>
        <end position="119"/>
    </location>
</feature>
<name>A0A9P8EQG2_AURME</name>
<evidence type="ECO:0000256" key="1">
    <source>
        <dbReference type="SAM" id="Coils"/>
    </source>
</evidence>
<protein>
    <recommendedName>
        <fullName evidence="5">BZIP transcription factor</fullName>
    </recommendedName>
</protein>
<evidence type="ECO:0000256" key="2">
    <source>
        <dbReference type="SAM" id="MobiDB-lite"/>
    </source>
</evidence>
<dbReference type="InterPro" id="IPR021833">
    <property type="entry name" value="DUF3425"/>
</dbReference>